<protein>
    <recommendedName>
        <fullName evidence="3">Aminoglycoside phosphotransferase domain-containing protein</fullName>
    </recommendedName>
</protein>
<comment type="caution">
    <text evidence="1">The sequence shown here is derived from an EMBL/GenBank/DDBJ whole genome shotgun (WGS) entry which is preliminary data.</text>
</comment>
<dbReference type="InterPro" id="IPR051678">
    <property type="entry name" value="AGP_Transferase"/>
</dbReference>
<keyword evidence="2" id="KW-1185">Reference proteome</keyword>
<dbReference type="PANTHER" id="PTHR21310">
    <property type="entry name" value="AMINOGLYCOSIDE PHOSPHOTRANSFERASE-RELATED-RELATED"/>
    <property type="match status" value="1"/>
</dbReference>
<evidence type="ECO:0008006" key="3">
    <source>
        <dbReference type="Google" id="ProtNLM"/>
    </source>
</evidence>
<dbReference type="PANTHER" id="PTHR21310:SF37">
    <property type="entry name" value="AMINOGLYCOSIDE PHOSPHOTRANSFERASE DOMAIN-CONTAINING PROTEIN"/>
    <property type="match status" value="1"/>
</dbReference>
<proteinExistence type="predicted"/>
<evidence type="ECO:0000313" key="2">
    <source>
        <dbReference type="Proteomes" id="UP001610335"/>
    </source>
</evidence>
<evidence type="ECO:0000313" key="1">
    <source>
        <dbReference type="EMBL" id="KAL2827721.1"/>
    </source>
</evidence>
<sequence length="458" mass="52448">MLEYRLYRHVHNFPPHSVVICFAVSDVCTLQNRSGRVTRMTLCSTVTFPTQSRSNAIIDLVHQVQDELWVDKVNKTHRTGHLCQWVSTFHPDKLPWMVGDEYADEKVTMEVIALRLIHSRTTIPVPKVHAWGPAASNTLSLSPFIMMDFIDGVSLSDLLQDPNAERPSRVMKEDISDIDIEVIYRQMANFQLQLFKLDFDRIGSLPWPEAQSTAPIRPLTFKAHSILQGGSLGDRNQGISSSLSAAKLNFGPYDARSKYVAFKVLNSLVPDLVNKDYERCKFKLICDDLGLANLIVRGREDITVVGVVDLEWSYIGPAQLFGSAPWWLLQDRPVNTAWDYDEEEEAKTPGYEERELSRLVKWSQSSGAMWLHMLSSGFNDEYIFPFMQLRQHFGTDEWAKHEKEFNNTEELEAFAEQKVSDLYQYNKAVEKIEVDKALVDSGRMTKEFLIALLDHIKL</sequence>
<accession>A0ABR4IIW9</accession>
<dbReference type="EMBL" id="JBFXLS010000023">
    <property type="protein sequence ID" value="KAL2827721.1"/>
    <property type="molecule type" value="Genomic_DNA"/>
</dbReference>
<gene>
    <name evidence="1" type="ORF">BDW59DRAFT_179007</name>
</gene>
<dbReference type="Proteomes" id="UP001610335">
    <property type="component" value="Unassembled WGS sequence"/>
</dbReference>
<dbReference type="SUPFAM" id="SSF56112">
    <property type="entry name" value="Protein kinase-like (PK-like)"/>
    <property type="match status" value="1"/>
</dbReference>
<name>A0ABR4IIW9_9EURO</name>
<dbReference type="InterPro" id="IPR011009">
    <property type="entry name" value="Kinase-like_dom_sf"/>
</dbReference>
<organism evidence="1 2">
    <name type="scientific">Aspergillus cavernicola</name>
    <dbReference type="NCBI Taxonomy" id="176166"/>
    <lineage>
        <taxon>Eukaryota</taxon>
        <taxon>Fungi</taxon>
        <taxon>Dikarya</taxon>
        <taxon>Ascomycota</taxon>
        <taxon>Pezizomycotina</taxon>
        <taxon>Eurotiomycetes</taxon>
        <taxon>Eurotiomycetidae</taxon>
        <taxon>Eurotiales</taxon>
        <taxon>Aspergillaceae</taxon>
        <taxon>Aspergillus</taxon>
        <taxon>Aspergillus subgen. Nidulantes</taxon>
    </lineage>
</organism>
<reference evidence="1 2" key="1">
    <citation type="submission" date="2024-07" db="EMBL/GenBank/DDBJ databases">
        <title>Section-level genome sequencing and comparative genomics of Aspergillus sections Usti and Cavernicolus.</title>
        <authorList>
            <consortium name="Lawrence Berkeley National Laboratory"/>
            <person name="Nybo J.L."/>
            <person name="Vesth T.C."/>
            <person name="Theobald S."/>
            <person name="Frisvad J.C."/>
            <person name="Larsen T.O."/>
            <person name="Kjaerboelling I."/>
            <person name="Rothschild-Mancinelli K."/>
            <person name="Lyhne E.K."/>
            <person name="Kogle M.E."/>
            <person name="Barry K."/>
            <person name="Clum A."/>
            <person name="Na H."/>
            <person name="Ledsgaard L."/>
            <person name="Lin J."/>
            <person name="Lipzen A."/>
            <person name="Kuo A."/>
            <person name="Riley R."/>
            <person name="Mondo S."/>
            <person name="LaButti K."/>
            <person name="Haridas S."/>
            <person name="Pangalinan J."/>
            <person name="Salamov A.A."/>
            <person name="Simmons B.A."/>
            <person name="Magnuson J.K."/>
            <person name="Chen J."/>
            <person name="Drula E."/>
            <person name="Henrissat B."/>
            <person name="Wiebenga A."/>
            <person name="Lubbers R.J."/>
            <person name="Gomes A.C."/>
            <person name="Makela M.R."/>
            <person name="Stajich J."/>
            <person name="Grigoriev I.V."/>
            <person name="Mortensen U.H."/>
            <person name="De vries R.P."/>
            <person name="Baker S.E."/>
            <person name="Andersen M.R."/>
        </authorList>
    </citation>
    <scope>NUCLEOTIDE SEQUENCE [LARGE SCALE GENOMIC DNA]</scope>
    <source>
        <strain evidence="1 2">CBS 600.67</strain>
    </source>
</reference>